<feature type="chain" id="PRO_5015992107" evidence="1">
    <location>
        <begin position="20"/>
        <end position="231"/>
    </location>
</feature>
<evidence type="ECO:0000313" key="3">
    <source>
        <dbReference type="Proteomes" id="UP000248745"/>
    </source>
</evidence>
<name>A0A2W2AKQ5_9BACT</name>
<accession>A0A2W2AKQ5</accession>
<protein>
    <submittedName>
        <fullName evidence="2">Uncharacterized protein</fullName>
    </submittedName>
</protein>
<dbReference type="AlphaFoldDB" id="A0A2W2AKQ5"/>
<dbReference type="RefSeq" id="WP_110997558.1">
    <property type="nucleotide sequence ID" value="NZ_QKTW01000006.1"/>
</dbReference>
<dbReference type="Proteomes" id="UP000248745">
    <property type="component" value="Unassembled WGS sequence"/>
</dbReference>
<evidence type="ECO:0000313" key="2">
    <source>
        <dbReference type="EMBL" id="PZF74142.1"/>
    </source>
</evidence>
<organism evidence="2 3">
    <name type="scientific">Taibaiella soli</name>
    <dbReference type="NCBI Taxonomy" id="1649169"/>
    <lineage>
        <taxon>Bacteria</taxon>
        <taxon>Pseudomonadati</taxon>
        <taxon>Bacteroidota</taxon>
        <taxon>Chitinophagia</taxon>
        <taxon>Chitinophagales</taxon>
        <taxon>Chitinophagaceae</taxon>
        <taxon>Taibaiella</taxon>
    </lineage>
</organism>
<comment type="caution">
    <text evidence="2">The sequence shown here is derived from an EMBL/GenBank/DDBJ whole genome shotgun (WGS) entry which is preliminary data.</text>
</comment>
<gene>
    <name evidence="2" type="ORF">DN068_03770</name>
</gene>
<proteinExistence type="predicted"/>
<sequence length="231" mass="25758">MKKLLLGISFLFVSNQCTAQVTYGKNPAHSVLNFNGNTITFSDKDPVMVAGNKMYANAIPAQVNGEKVYKSTFFESTSRPVMKGYQDMTAYLFKQMASDFSSLPDGLYSIHTANLTIDKKGKLIYFDYTPLYKLSDDVQMESNASQMAPMQVKVSIASPQSTGDFEIPPALKKKIEQKLYNCLLKCPLFSAATLPSGAKVYCYLGEDKYNFRRLVKVANHRAKLVDASMKD</sequence>
<feature type="signal peptide" evidence="1">
    <location>
        <begin position="1"/>
        <end position="19"/>
    </location>
</feature>
<evidence type="ECO:0000256" key="1">
    <source>
        <dbReference type="SAM" id="SignalP"/>
    </source>
</evidence>
<reference evidence="2 3" key="1">
    <citation type="submission" date="2018-06" db="EMBL/GenBank/DDBJ databases">
        <title>Mucibacter soli gen. nov., sp. nov., a new member of the family Chitinophagaceae producing mucin.</title>
        <authorList>
            <person name="Kim M.-K."/>
            <person name="Park S."/>
            <person name="Kim T.-S."/>
            <person name="Joung Y."/>
            <person name="Han J.-H."/>
            <person name="Kim S.B."/>
        </authorList>
    </citation>
    <scope>NUCLEOTIDE SEQUENCE [LARGE SCALE GENOMIC DNA]</scope>
    <source>
        <strain evidence="2 3">R1-15</strain>
    </source>
</reference>
<keyword evidence="1" id="KW-0732">Signal</keyword>
<dbReference type="EMBL" id="QKTW01000006">
    <property type="protein sequence ID" value="PZF74142.1"/>
    <property type="molecule type" value="Genomic_DNA"/>
</dbReference>
<keyword evidence="3" id="KW-1185">Reference proteome</keyword>